<evidence type="ECO:0000256" key="1">
    <source>
        <dbReference type="ARBA" id="ARBA00022676"/>
    </source>
</evidence>
<dbReference type="Gene3D" id="3.40.50.2000">
    <property type="entry name" value="Glycogen Phosphorylase B"/>
    <property type="match status" value="1"/>
</dbReference>
<sequence>MRIFLIQSAYGLFASSGGYRANLAFCRAMVDAGHQVKMVAFPYKADLESLASSSPPSSPTTNSKNGSESESITMGSSQVPISRFEYKGIQVVGLDADAYSSVFDDEAMKDQYAHWLEDEREVDECVARKKFIHGEMQQFEPTHCVMNERGSLKIAMDDKLPCKCVRVFIAHDVNNLPFGPFSATGPSKAQHDRLRNVEGLWTVSEAVKAYFTQFGQLHNAKVLPNHPYIFADDPDSLPFYDNWSQSHVTLINPGPAKGFLLAHALARLAPDVHFLVIKSWAMQPYVVSQFQHLPNVTVEPAYIDTEQLWAKTKVLVVPSVCYEAFGLVVVEALLRGIPVISSDAGGLPEAHLGVPWVLPVTPVSEKETEPELVDKFGEWKLPENDPEPWVLTLHSALWDQALYEQVRVQGRSAALAYLAGLDTEKYERWFADLADIPGKDTNANHAAERSHLE</sequence>
<gene>
    <name evidence="4" type="ORF">PhCBS80983_g03431</name>
</gene>
<accession>A0A507E2F9</accession>
<dbReference type="EMBL" id="QEAQ01000043">
    <property type="protein sequence ID" value="TPX58016.1"/>
    <property type="molecule type" value="Genomic_DNA"/>
</dbReference>
<dbReference type="PANTHER" id="PTHR12526">
    <property type="entry name" value="GLYCOSYLTRANSFERASE"/>
    <property type="match status" value="1"/>
</dbReference>
<dbReference type="GO" id="GO:0016757">
    <property type="term" value="F:glycosyltransferase activity"/>
    <property type="evidence" value="ECO:0007669"/>
    <property type="project" value="UniProtKB-KW"/>
</dbReference>
<dbReference type="STRING" id="109895.A0A507E2F9"/>
<reference evidence="4 5" key="1">
    <citation type="journal article" date="2019" name="Sci. Rep.">
        <title>Comparative genomics of chytrid fungi reveal insights into the obligate biotrophic and pathogenic lifestyle of Synchytrium endobioticum.</title>
        <authorList>
            <person name="van de Vossenberg B.T.L.H."/>
            <person name="Warris S."/>
            <person name="Nguyen H.D.T."/>
            <person name="van Gent-Pelzer M.P.E."/>
            <person name="Joly D.L."/>
            <person name="van de Geest H.C."/>
            <person name="Bonants P.J.M."/>
            <person name="Smith D.S."/>
            <person name="Levesque C.A."/>
            <person name="van der Lee T.A.J."/>
        </authorList>
    </citation>
    <scope>NUCLEOTIDE SEQUENCE [LARGE SCALE GENOMIC DNA]</scope>
    <source>
        <strain evidence="4 5">CBS 809.83</strain>
    </source>
</reference>
<feature type="region of interest" description="Disordered" evidence="3">
    <location>
        <begin position="50"/>
        <end position="73"/>
    </location>
</feature>
<organism evidence="4 5">
    <name type="scientific">Powellomyces hirtus</name>
    <dbReference type="NCBI Taxonomy" id="109895"/>
    <lineage>
        <taxon>Eukaryota</taxon>
        <taxon>Fungi</taxon>
        <taxon>Fungi incertae sedis</taxon>
        <taxon>Chytridiomycota</taxon>
        <taxon>Chytridiomycota incertae sedis</taxon>
        <taxon>Chytridiomycetes</taxon>
        <taxon>Spizellomycetales</taxon>
        <taxon>Powellomycetaceae</taxon>
        <taxon>Powellomyces</taxon>
    </lineage>
</organism>
<keyword evidence="2" id="KW-0808">Transferase</keyword>
<keyword evidence="1" id="KW-0328">Glycosyltransferase</keyword>
<feature type="compositionally biased region" description="Polar residues" evidence="3">
    <location>
        <begin position="60"/>
        <end position="73"/>
    </location>
</feature>
<proteinExistence type="predicted"/>
<keyword evidence="5" id="KW-1185">Reference proteome</keyword>
<dbReference type="AlphaFoldDB" id="A0A507E2F9"/>
<evidence type="ECO:0000256" key="2">
    <source>
        <dbReference type="ARBA" id="ARBA00022679"/>
    </source>
</evidence>
<dbReference type="SUPFAM" id="SSF53756">
    <property type="entry name" value="UDP-Glycosyltransferase/glycogen phosphorylase"/>
    <property type="match status" value="1"/>
</dbReference>
<dbReference type="PANTHER" id="PTHR12526:SF510">
    <property type="entry name" value="D-INOSITOL 3-PHOSPHATE GLYCOSYLTRANSFERASE"/>
    <property type="match status" value="1"/>
</dbReference>
<comment type="caution">
    <text evidence="4">The sequence shown here is derived from an EMBL/GenBank/DDBJ whole genome shotgun (WGS) entry which is preliminary data.</text>
</comment>
<dbReference type="Pfam" id="PF13692">
    <property type="entry name" value="Glyco_trans_1_4"/>
    <property type="match status" value="1"/>
</dbReference>
<evidence type="ECO:0000256" key="3">
    <source>
        <dbReference type="SAM" id="MobiDB-lite"/>
    </source>
</evidence>
<evidence type="ECO:0000313" key="5">
    <source>
        <dbReference type="Proteomes" id="UP000318582"/>
    </source>
</evidence>
<evidence type="ECO:0000313" key="4">
    <source>
        <dbReference type="EMBL" id="TPX58016.1"/>
    </source>
</evidence>
<dbReference type="Proteomes" id="UP000318582">
    <property type="component" value="Unassembled WGS sequence"/>
</dbReference>
<protein>
    <recommendedName>
        <fullName evidence="6">Glycosyl transferase family 1 domain-containing protein</fullName>
    </recommendedName>
</protein>
<evidence type="ECO:0008006" key="6">
    <source>
        <dbReference type="Google" id="ProtNLM"/>
    </source>
</evidence>
<name>A0A507E2F9_9FUNG</name>